<dbReference type="Proteomes" id="UP001597402">
    <property type="component" value="Unassembled WGS sequence"/>
</dbReference>
<accession>A0ABW4X940</accession>
<evidence type="ECO:0000313" key="3">
    <source>
        <dbReference type="EMBL" id="MFD2091897.1"/>
    </source>
</evidence>
<evidence type="ECO:0000256" key="2">
    <source>
        <dbReference type="SAM" id="Phobius"/>
    </source>
</evidence>
<dbReference type="EMBL" id="JBHUHP010000009">
    <property type="protein sequence ID" value="MFD2091897.1"/>
    <property type="molecule type" value="Genomic_DNA"/>
</dbReference>
<organism evidence="3 4">
    <name type="scientific">Blastococcus deserti</name>
    <dbReference type="NCBI Taxonomy" id="2259033"/>
    <lineage>
        <taxon>Bacteria</taxon>
        <taxon>Bacillati</taxon>
        <taxon>Actinomycetota</taxon>
        <taxon>Actinomycetes</taxon>
        <taxon>Geodermatophilales</taxon>
        <taxon>Geodermatophilaceae</taxon>
        <taxon>Blastococcus</taxon>
    </lineage>
</organism>
<feature type="transmembrane region" description="Helical" evidence="2">
    <location>
        <begin position="26"/>
        <end position="46"/>
    </location>
</feature>
<proteinExistence type="predicted"/>
<reference evidence="4" key="1">
    <citation type="journal article" date="2019" name="Int. J. Syst. Evol. Microbiol.">
        <title>The Global Catalogue of Microorganisms (GCM) 10K type strain sequencing project: providing services to taxonomists for standard genome sequencing and annotation.</title>
        <authorList>
            <consortium name="The Broad Institute Genomics Platform"/>
            <consortium name="The Broad Institute Genome Sequencing Center for Infectious Disease"/>
            <person name="Wu L."/>
            <person name="Ma J."/>
        </authorList>
    </citation>
    <scope>NUCLEOTIDE SEQUENCE [LARGE SCALE GENOMIC DNA]</scope>
    <source>
        <strain evidence="4">JCM 3338</strain>
    </source>
</reference>
<keyword evidence="2" id="KW-0812">Transmembrane</keyword>
<dbReference type="RefSeq" id="WP_376874695.1">
    <property type="nucleotide sequence ID" value="NZ_JBHUHP010000009.1"/>
</dbReference>
<keyword evidence="2" id="KW-1133">Transmembrane helix</keyword>
<evidence type="ECO:0000256" key="1">
    <source>
        <dbReference type="SAM" id="MobiDB-lite"/>
    </source>
</evidence>
<protein>
    <submittedName>
        <fullName evidence="3">Uncharacterized protein</fullName>
    </submittedName>
</protein>
<feature type="region of interest" description="Disordered" evidence="1">
    <location>
        <begin position="1"/>
        <end position="23"/>
    </location>
</feature>
<comment type="caution">
    <text evidence="3">The sequence shown here is derived from an EMBL/GenBank/DDBJ whole genome shotgun (WGS) entry which is preliminary data.</text>
</comment>
<sequence>MAEPPVDPNPTREGTPRTGGPGVPGWVKVLGVVVLLVVLLVVVLHVTGNSLGGPGGHLGSAASRLAGVTGAAAGTGPLAW</sequence>
<keyword evidence="2" id="KW-0472">Membrane</keyword>
<name>A0ABW4X940_9ACTN</name>
<gene>
    <name evidence="3" type="ORF">ACFSHS_09985</name>
</gene>
<evidence type="ECO:0000313" key="4">
    <source>
        <dbReference type="Proteomes" id="UP001597402"/>
    </source>
</evidence>
<keyword evidence="4" id="KW-1185">Reference proteome</keyword>